<reference evidence="2" key="1">
    <citation type="submission" date="2024-07" db="EMBL/GenBank/DDBJ databases">
        <title>Two chromosome-level genome assemblies of Korean endemic species Abeliophyllum distichum and Forsythia ovata (Oleaceae).</title>
        <authorList>
            <person name="Jang H."/>
        </authorList>
    </citation>
    <scope>NUCLEOTIDE SEQUENCE [LARGE SCALE GENOMIC DNA]</scope>
</reference>
<keyword evidence="2" id="KW-1185">Reference proteome</keyword>
<organism evidence="1 2">
    <name type="scientific">Abeliophyllum distichum</name>
    <dbReference type="NCBI Taxonomy" id="126358"/>
    <lineage>
        <taxon>Eukaryota</taxon>
        <taxon>Viridiplantae</taxon>
        <taxon>Streptophyta</taxon>
        <taxon>Embryophyta</taxon>
        <taxon>Tracheophyta</taxon>
        <taxon>Spermatophyta</taxon>
        <taxon>Magnoliopsida</taxon>
        <taxon>eudicotyledons</taxon>
        <taxon>Gunneridae</taxon>
        <taxon>Pentapetalae</taxon>
        <taxon>asterids</taxon>
        <taxon>lamiids</taxon>
        <taxon>Lamiales</taxon>
        <taxon>Oleaceae</taxon>
        <taxon>Forsythieae</taxon>
        <taxon>Abeliophyllum</taxon>
    </lineage>
</organism>
<comment type="caution">
    <text evidence="1">The sequence shown here is derived from an EMBL/GenBank/DDBJ whole genome shotgun (WGS) entry which is preliminary data.</text>
</comment>
<evidence type="ECO:0000313" key="2">
    <source>
        <dbReference type="Proteomes" id="UP001604336"/>
    </source>
</evidence>
<dbReference type="PANTHER" id="PTHR33443">
    <property type="entry name" value="ZGC:112980"/>
    <property type="match status" value="1"/>
</dbReference>
<accession>A0ABD1TKC4</accession>
<sequence length="183" mass="21199">MEVSPMAAEKEIKGIKLDKYRPSHDDFPFRSIFCLKDRENIKEIEEKEECFILEFDPYDSLDYDDVKLFVSKNAEDDDLYIVGEKGQVACRDYPHSRHTCVTYPFDKTDHETHCELCYCYVCDIAAPCNMWAGTSGHCHAFYNEAWNKKRRLIVPADKQDFSFFSDIIVGLNTSSAAQMGVEF</sequence>
<dbReference type="PANTHER" id="PTHR33443:SF30">
    <property type="entry name" value="SARCOSINE DEHYDROGENASE-2C PROTEIN"/>
    <property type="match status" value="1"/>
</dbReference>
<dbReference type="InterPro" id="IPR053234">
    <property type="entry name" value="RPM1_Interactor"/>
</dbReference>
<protein>
    <submittedName>
        <fullName evidence="1">Uncharacterized protein</fullName>
    </submittedName>
</protein>
<evidence type="ECO:0000313" key="1">
    <source>
        <dbReference type="EMBL" id="KAL2513179.1"/>
    </source>
</evidence>
<dbReference type="AlphaFoldDB" id="A0ABD1TKC4"/>
<name>A0ABD1TKC4_9LAMI</name>
<dbReference type="EMBL" id="JBFOLK010000005">
    <property type="protein sequence ID" value="KAL2513179.1"/>
    <property type="molecule type" value="Genomic_DNA"/>
</dbReference>
<dbReference type="Proteomes" id="UP001604336">
    <property type="component" value="Unassembled WGS sequence"/>
</dbReference>
<gene>
    <name evidence="1" type="ORF">Adt_18779</name>
</gene>
<proteinExistence type="predicted"/>